<dbReference type="AlphaFoldDB" id="A0AAV7SBH2"/>
<gene>
    <name evidence="2" type="ORF">NDU88_001673</name>
</gene>
<accession>A0AAV7SBH2</accession>
<keyword evidence="3" id="KW-1185">Reference proteome</keyword>
<feature type="compositionally biased region" description="Basic and acidic residues" evidence="1">
    <location>
        <begin position="63"/>
        <end position="76"/>
    </location>
</feature>
<evidence type="ECO:0000313" key="3">
    <source>
        <dbReference type="Proteomes" id="UP001066276"/>
    </source>
</evidence>
<sequence>MPGQTPQGPVTNTCCAEHDCPVIACGSCPARSSVPKRGVLGKPVGLKAAPAHGHIQSPQRSGLRNDTREPVTRGRAESGQYPCHQRGAKKVLVIWVEEPLPLRPPRSQQTLGPQSVATRPDTRIQPLSFFKMSAARPMQICFGGCGPAGDSAAGDIGRLRNSICGAPESSQPSALHWGSTGEAHTHVWHTDISYEAKEYLPVHRCSCSHVCRRRQP</sequence>
<dbReference type="Proteomes" id="UP001066276">
    <property type="component" value="Chromosome 4_2"/>
</dbReference>
<proteinExistence type="predicted"/>
<protein>
    <submittedName>
        <fullName evidence="2">Uncharacterized protein</fullName>
    </submittedName>
</protein>
<organism evidence="2 3">
    <name type="scientific">Pleurodeles waltl</name>
    <name type="common">Iberian ribbed newt</name>
    <dbReference type="NCBI Taxonomy" id="8319"/>
    <lineage>
        <taxon>Eukaryota</taxon>
        <taxon>Metazoa</taxon>
        <taxon>Chordata</taxon>
        <taxon>Craniata</taxon>
        <taxon>Vertebrata</taxon>
        <taxon>Euteleostomi</taxon>
        <taxon>Amphibia</taxon>
        <taxon>Batrachia</taxon>
        <taxon>Caudata</taxon>
        <taxon>Salamandroidea</taxon>
        <taxon>Salamandridae</taxon>
        <taxon>Pleurodelinae</taxon>
        <taxon>Pleurodeles</taxon>
    </lineage>
</organism>
<feature type="region of interest" description="Disordered" evidence="1">
    <location>
        <begin position="48"/>
        <end position="83"/>
    </location>
</feature>
<comment type="caution">
    <text evidence="2">The sequence shown here is derived from an EMBL/GenBank/DDBJ whole genome shotgun (WGS) entry which is preliminary data.</text>
</comment>
<evidence type="ECO:0000256" key="1">
    <source>
        <dbReference type="SAM" id="MobiDB-lite"/>
    </source>
</evidence>
<reference evidence="2" key="1">
    <citation type="journal article" date="2022" name="bioRxiv">
        <title>Sequencing and chromosome-scale assembly of the giantPleurodeles waltlgenome.</title>
        <authorList>
            <person name="Brown T."/>
            <person name="Elewa A."/>
            <person name="Iarovenko S."/>
            <person name="Subramanian E."/>
            <person name="Araus A.J."/>
            <person name="Petzold A."/>
            <person name="Susuki M."/>
            <person name="Suzuki K.-i.T."/>
            <person name="Hayashi T."/>
            <person name="Toyoda A."/>
            <person name="Oliveira C."/>
            <person name="Osipova E."/>
            <person name="Leigh N.D."/>
            <person name="Simon A."/>
            <person name="Yun M.H."/>
        </authorList>
    </citation>
    <scope>NUCLEOTIDE SEQUENCE</scope>
    <source>
        <strain evidence="2">20211129_DDA</strain>
        <tissue evidence="2">Liver</tissue>
    </source>
</reference>
<dbReference type="EMBL" id="JANPWB010000008">
    <property type="protein sequence ID" value="KAJ1161186.1"/>
    <property type="molecule type" value="Genomic_DNA"/>
</dbReference>
<evidence type="ECO:0000313" key="2">
    <source>
        <dbReference type="EMBL" id="KAJ1161186.1"/>
    </source>
</evidence>
<name>A0AAV7SBH2_PLEWA</name>